<name>A0A2T7PUZ4_POMCA</name>
<dbReference type="EMBL" id="PZQS01000002">
    <property type="protein sequence ID" value="PVD37220.1"/>
    <property type="molecule type" value="Genomic_DNA"/>
</dbReference>
<dbReference type="PROSITE" id="PS50879">
    <property type="entry name" value="RNASE_H_1"/>
    <property type="match status" value="1"/>
</dbReference>
<accession>A0A2T7PUZ4</accession>
<proteinExistence type="predicted"/>
<protein>
    <recommendedName>
        <fullName evidence="1">RNase H type-1 domain-containing protein</fullName>
    </recommendedName>
</protein>
<gene>
    <name evidence="2" type="ORF">C0Q70_04215</name>
</gene>
<dbReference type="Pfam" id="PF00075">
    <property type="entry name" value="RNase_H"/>
    <property type="match status" value="1"/>
</dbReference>
<reference evidence="2 3" key="1">
    <citation type="submission" date="2018-04" db="EMBL/GenBank/DDBJ databases">
        <title>The genome of golden apple snail Pomacea canaliculata provides insight into stress tolerance and invasive adaptation.</title>
        <authorList>
            <person name="Liu C."/>
            <person name="Liu B."/>
            <person name="Ren Y."/>
            <person name="Zhang Y."/>
            <person name="Wang H."/>
            <person name="Li S."/>
            <person name="Jiang F."/>
            <person name="Yin L."/>
            <person name="Zhang G."/>
            <person name="Qian W."/>
            <person name="Fan W."/>
        </authorList>
    </citation>
    <scope>NUCLEOTIDE SEQUENCE [LARGE SCALE GENOMIC DNA]</scope>
    <source>
        <strain evidence="2">SZHN2017</strain>
        <tissue evidence="2">Muscle</tissue>
    </source>
</reference>
<dbReference type="InterPro" id="IPR012337">
    <property type="entry name" value="RNaseH-like_sf"/>
</dbReference>
<dbReference type="PANTHER" id="PTHR47723:SF19">
    <property type="entry name" value="POLYNUCLEOTIDYL TRANSFERASE, RIBONUCLEASE H-LIKE SUPERFAMILY PROTEIN"/>
    <property type="match status" value="1"/>
</dbReference>
<dbReference type="InterPro" id="IPR053151">
    <property type="entry name" value="RNase_H-like"/>
</dbReference>
<dbReference type="SUPFAM" id="SSF53098">
    <property type="entry name" value="Ribonuclease H-like"/>
    <property type="match status" value="1"/>
</dbReference>
<dbReference type="InterPro" id="IPR002156">
    <property type="entry name" value="RNaseH_domain"/>
</dbReference>
<dbReference type="PANTHER" id="PTHR47723">
    <property type="entry name" value="OS05G0353850 PROTEIN"/>
    <property type="match status" value="1"/>
</dbReference>
<dbReference type="Proteomes" id="UP000245119">
    <property type="component" value="Linkage Group LG2"/>
</dbReference>
<feature type="domain" description="RNase H type-1" evidence="1">
    <location>
        <begin position="157"/>
        <end position="290"/>
    </location>
</feature>
<dbReference type="STRING" id="400727.A0A2T7PUZ4"/>
<dbReference type="InterPro" id="IPR036397">
    <property type="entry name" value="RNaseH_sf"/>
</dbReference>
<evidence type="ECO:0000259" key="1">
    <source>
        <dbReference type="PROSITE" id="PS50879"/>
    </source>
</evidence>
<dbReference type="AlphaFoldDB" id="A0A2T7PUZ4"/>
<keyword evidence="3" id="KW-1185">Reference proteome</keyword>
<dbReference type="GO" id="GO:0004523">
    <property type="term" value="F:RNA-DNA hybrid ribonuclease activity"/>
    <property type="evidence" value="ECO:0007669"/>
    <property type="project" value="InterPro"/>
</dbReference>
<dbReference type="CDD" id="cd09276">
    <property type="entry name" value="Rnase_HI_RT_non_LTR"/>
    <property type="match status" value="1"/>
</dbReference>
<evidence type="ECO:0000313" key="2">
    <source>
        <dbReference type="EMBL" id="PVD37220.1"/>
    </source>
</evidence>
<dbReference type="Gene3D" id="3.30.420.10">
    <property type="entry name" value="Ribonuclease H-like superfamily/Ribonuclease H"/>
    <property type="match status" value="1"/>
</dbReference>
<sequence length="423" mass="47657">MSRSGSSTLRCNEVMIFVLVVHGLIAPRPTFLLHPGLGLAGYQSGFQANGYTTPRVQTGDFLYKQQTGKFVDFCHPRNDHGVRLELVVHSARILERKHRDILEHDLREIPLCRTNPAWNETAFPLIHCSIPGVGKKDSQDAMRKSCTMEYIHNNFPQDQWTHVFTDGSAEQAVKNGGAGVYIRYPGGREDRLSLTTGLYSTNFKAEAVAIQTGATHVENSPDTSNKVVFFTDALSVLQALQTARDKKLNDLSTALSSLCGDCTVVLQWIPSHCGVFGNEAADTLAKEGSTKEQQDRSTTYSEVKTIIKAKQHNKWLQQHPRFNRNDPYYLLTRAEQVIIFRLRTGHNRLNHHLYTKLRIGQTDQCPCQTGSQTTAHLLQECPMHEELRHRIWTDETPVLRKLHGSLEDLRRTASFVQEAGVSI</sequence>
<comment type="caution">
    <text evidence="2">The sequence shown here is derived from an EMBL/GenBank/DDBJ whole genome shotgun (WGS) entry which is preliminary data.</text>
</comment>
<evidence type="ECO:0000313" key="3">
    <source>
        <dbReference type="Proteomes" id="UP000245119"/>
    </source>
</evidence>
<organism evidence="2 3">
    <name type="scientific">Pomacea canaliculata</name>
    <name type="common">Golden apple snail</name>
    <dbReference type="NCBI Taxonomy" id="400727"/>
    <lineage>
        <taxon>Eukaryota</taxon>
        <taxon>Metazoa</taxon>
        <taxon>Spiralia</taxon>
        <taxon>Lophotrochozoa</taxon>
        <taxon>Mollusca</taxon>
        <taxon>Gastropoda</taxon>
        <taxon>Caenogastropoda</taxon>
        <taxon>Architaenioglossa</taxon>
        <taxon>Ampullarioidea</taxon>
        <taxon>Ampullariidae</taxon>
        <taxon>Pomacea</taxon>
    </lineage>
</organism>
<dbReference type="GO" id="GO:0003676">
    <property type="term" value="F:nucleic acid binding"/>
    <property type="evidence" value="ECO:0007669"/>
    <property type="project" value="InterPro"/>
</dbReference>